<dbReference type="EMBL" id="JXUW01000008">
    <property type="protein sequence ID" value="KJE77079.1"/>
    <property type="molecule type" value="Genomic_DNA"/>
</dbReference>
<dbReference type="PANTHER" id="PTHR11908">
    <property type="entry name" value="XANTHINE DEHYDROGENASE"/>
    <property type="match status" value="1"/>
</dbReference>
<comment type="caution">
    <text evidence="4">The sequence shown here is derived from an EMBL/GenBank/DDBJ whole genome shotgun (WGS) entry which is preliminary data.</text>
</comment>
<feature type="domain" description="Aldehyde oxidase/xanthine dehydrogenase a/b hammerhead" evidence="3">
    <location>
        <begin position="18"/>
        <end position="128"/>
    </location>
</feature>
<evidence type="ECO:0000256" key="1">
    <source>
        <dbReference type="ARBA" id="ARBA00022505"/>
    </source>
</evidence>
<dbReference type="SUPFAM" id="SSF56003">
    <property type="entry name" value="Molybdenum cofactor-binding domain"/>
    <property type="match status" value="1"/>
</dbReference>
<dbReference type="InterPro" id="IPR000674">
    <property type="entry name" value="Ald_Oxase/Xan_DH_a/b"/>
</dbReference>
<keyword evidence="5" id="KW-1185">Reference proteome</keyword>
<dbReference type="Gene3D" id="3.30.365.10">
    <property type="entry name" value="Aldehyde oxidase/xanthine dehydrogenase, molybdopterin binding domain"/>
    <property type="match status" value="4"/>
</dbReference>
<dbReference type="AlphaFoldDB" id="A0A0D8FVU5"/>
<gene>
    <name evidence="4" type="primary">cutL3</name>
    <name evidence="4" type="ORF">FEAC_12050</name>
</gene>
<dbReference type="Pfam" id="PF02738">
    <property type="entry name" value="MoCoBD_1"/>
    <property type="match status" value="1"/>
</dbReference>
<evidence type="ECO:0000259" key="3">
    <source>
        <dbReference type="SMART" id="SM01008"/>
    </source>
</evidence>
<organism evidence="4 5">
    <name type="scientific">Ferrimicrobium acidiphilum DSM 19497</name>
    <dbReference type="NCBI Taxonomy" id="1121877"/>
    <lineage>
        <taxon>Bacteria</taxon>
        <taxon>Bacillati</taxon>
        <taxon>Actinomycetota</taxon>
        <taxon>Acidimicrobiia</taxon>
        <taxon>Acidimicrobiales</taxon>
        <taxon>Acidimicrobiaceae</taxon>
        <taxon>Ferrimicrobium</taxon>
    </lineage>
</organism>
<dbReference type="GeneID" id="78372435"/>
<dbReference type="SMART" id="SM01008">
    <property type="entry name" value="Ald_Xan_dh_C"/>
    <property type="match status" value="1"/>
</dbReference>
<dbReference type="InterPro" id="IPR037165">
    <property type="entry name" value="AldOxase/xan_DH_Mopterin-bd_sf"/>
</dbReference>
<dbReference type="InterPro" id="IPR046867">
    <property type="entry name" value="AldOxase/xan_DH_MoCoBD2"/>
</dbReference>
<accession>A0A0D8FVU5</accession>
<dbReference type="STRING" id="1121877.FEAC_12050"/>
<keyword evidence="1" id="KW-0500">Molybdenum</keyword>
<evidence type="ECO:0000313" key="4">
    <source>
        <dbReference type="EMBL" id="KJE77079.1"/>
    </source>
</evidence>
<dbReference type="InterPro" id="IPR008274">
    <property type="entry name" value="AldOxase/xan_DH_MoCoBD1"/>
</dbReference>
<evidence type="ECO:0000256" key="2">
    <source>
        <dbReference type="ARBA" id="ARBA00023002"/>
    </source>
</evidence>
<dbReference type="GO" id="GO:0016491">
    <property type="term" value="F:oxidoreductase activity"/>
    <property type="evidence" value="ECO:0007669"/>
    <property type="project" value="UniProtKB-KW"/>
</dbReference>
<dbReference type="RefSeq" id="WP_035388976.1">
    <property type="nucleotide sequence ID" value="NZ_JQKF01000008.1"/>
</dbReference>
<dbReference type="Gene3D" id="3.90.1170.50">
    <property type="entry name" value="Aldehyde oxidase/xanthine dehydrogenase, a/b hammerhead"/>
    <property type="match status" value="1"/>
</dbReference>
<proteinExistence type="predicted"/>
<dbReference type="InterPro" id="IPR036856">
    <property type="entry name" value="Ald_Oxase/Xan_DH_a/b_sf"/>
</dbReference>
<dbReference type="Proteomes" id="UP000032336">
    <property type="component" value="Unassembled WGS sequence"/>
</dbReference>
<reference evidence="4 5" key="1">
    <citation type="submission" date="2015-01" db="EMBL/GenBank/DDBJ databases">
        <title>Draft genome of the acidophilic iron oxidizer Ferrimicrobium acidiphilum strain T23.</title>
        <authorList>
            <person name="Poehlein A."/>
            <person name="Eisen S."/>
            <person name="Schloemann M."/>
            <person name="Johnson B.D."/>
            <person name="Daniel R."/>
            <person name="Muehling M."/>
        </authorList>
    </citation>
    <scope>NUCLEOTIDE SEQUENCE [LARGE SCALE GENOMIC DNA]</scope>
    <source>
        <strain evidence="4 5">T23</strain>
    </source>
</reference>
<dbReference type="InterPro" id="IPR016208">
    <property type="entry name" value="Ald_Oxase/xanthine_DH-like"/>
</dbReference>
<dbReference type="eggNOG" id="COG1529">
    <property type="taxonomic scope" value="Bacteria"/>
</dbReference>
<dbReference type="GO" id="GO:0005506">
    <property type="term" value="F:iron ion binding"/>
    <property type="evidence" value="ECO:0007669"/>
    <property type="project" value="InterPro"/>
</dbReference>
<sequence length="749" mass="79949">MSILGSRVIRKEDPGLLQGDGNYVANLELDHPLYACFVTSPFAHASFTSISTDEALAAPGVTHVLSAADLEANPIPAAVKGRPECARPILARDRVRYVGEPYALVLAETPQAAFDGAELVYADFDPLGVVIDPEEALKDTVPLFPGTSNIFSESDQAQNPTLFDGADVIVGERLINQRLAPCSLETRAMAAVPTQDGRLIVYSSTQSAHGLKRTLVRCLDIDEASIVVRAQDVGGGFGAKVTVYPEDVAIAAATLKLRRAIKWHEDRSRSMLGLVHGRAQVQYLELGATKDGKLVGYRMRIVQDSGAYPAFGALLPTLTCLMAPGTYLIPNVETSYVSVATNTTPISAYRGAGRPEAAAAIERMMDRLAAELEIDAVELRRRNLIPKEAFPLTTPTGANYDVGDYARALDSVCEHAGYEQLRDEQRRRRVERAPLQLGIGIAVYVEVTNGGGSSEYGRVEVKDDGSIVAYSGTSPHGQGHATAWSMLIADELGVDLDQIQVITGDTDLVPRGVGTFGSRSLQTGGAAISGAAHELNIRAKRMAAAMFEASEADVELTTSGAFVKGSPSLTIDWSNLAKRAREMGQPLDVTLDFDPDDATYPFGAHLAAVEVDVETGQVRLISFTAVDDAGRLLNPLLAEGQVHGGISQGIAQALFEEFRYSADGTPLTPNFADYTVISASELPSFGVIHQETPTFMNPLGAKGIGESGTIGSTPAVWNAVIDGLSHLGIRHINLPLSPQQIYQSIAGRQ</sequence>
<dbReference type="OrthoDB" id="135295at2"/>
<evidence type="ECO:0000313" key="5">
    <source>
        <dbReference type="Proteomes" id="UP000032336"/>
    </source>
</evidence>
<keyword evidence="2 4" id="KW-0560">Oxidoreductase</keyword>
<dbReference type="SUPFAM" id="SSF54665">
    <property type="entry name" value="CO dehydrogenase molybdoprotein N-domain-like"/>
    <property type="match status" value="1"/>
</dbReference>
<name>A0A0D8FVU5_9ACTN</name>
<dbReference type="PATRIC" id="fig|1121877.4.peg.1324"/>
<protein>
    <submittedName>
        <fullName evidence="4">Carbon monoxide dehydrogenase large chain</fullName>
        <ecNumber evidence="4">1.2.99.2</ecNumber>
    </submittedName>
</protein>
<dbReference type="Pfam" id="PF20256">
    <property type="entry name" value="MoCoBD_2"/>
    <property type="match status" value="1"/>
</dbReference>
<dbReference type="Pfam" id="PF01315">
    <property type="entry name" value="Ald_Xan_dh_C"/>
    <property type="match status" value="1"/>
</dbReference>
<dbReference type="PANTHER" id="PTHR11908:SF132">
    <property type="entry name" value="ALDEHYDE OXIDASE 1-RELATED"/>
    <property type="match status" value="1"/>
</dbReference>
<dbReference type="EC" id="1.2.99.2" evidence="4"/>